<sequence length="252" mass="27935">MTMEEDKTNTCGTICLKYLLLTFNLLFWLAGGAVMAVGIWTLVDKSDYISLLASSTYSAAAYILILAGAVVIVTGAIGCCATIKEQRGFLIVYFVLLLLIFLLEITAGVLAYIYHQELSDELRADLKETMVQQYQQPGQDHVTRAVDRLQQDMKCCGSSNSSDWDDGAWIHALAGGRRVPDSCCKTPSERCGRRDHPSNIYKVEGGCIRKLEEFVLHHLLVLGCVAIGIAFLQLMGMVFTCCLYHSLKEDPY</sequence>
<dbReference type="Proteomes" id="UP000694580">
    <property type="component" value="Unplaced"/>
</dbReference>
<dbReference type="Pfam" id="PF00335">
    <property type="entry name" value="Tetraspanin"/>
    <property type="match status" value="1"/>
</dbReference>
<comment type="similarity">
    <text evidence="2 12">Belongs to the tetraspanin (TM4SF) family.</text>
</comment>
<evidence type="ECO:0000256" key="1">
    <source>
        <dbReference type="ARBA" id="ARBA00004651"/>
    </source>
</evidence>
<name>A0A8C3ZSK0_9TELE</name>
<dbReference type="InterPro" id="IPR008952">
    <property type="entry name" value="Tetraspanin_EC2_sf"/>
</dbReference>
<keyword evidence="4 12" id="KW-0812">Transmembrane</keyword>
<dbReference type="Gene3D" id="1.10.1450.10">
    <property type="entry name" value="Tetraspanin"/>
    <property type="match status" value="1"/>
</dbReference>
<feature type="transmembrane region" description="Helical" evidence="12">
    <location>
        <begin position="219"/>
        <end position="244"/>
    </location>
</feature>
<keyword evidence="14" id="KW-1185">Reference proteome</keyword>
<keyword evidence="6 12" id="KW-1133">Transmembrane helix</keyword>
<dbReference type="InterPro" id="IPR018499">
    <property type="entry name" value="Tetraspanin/Peripherin"/>
</dbReference>
<organism evidence="13 14">
    <name type="scientific">Denticeps clupeoides</name>
    <name type="common">denticle herring</name>
    <dbReference type="NCBI Taxonomy" id="299321"/>
    <lineage>
        <taxon>Eukaryota</taxon>
        <taxon>Metazoa</taxon>
        <taxon>Chordata</taxon>
        <taxon>Craniata</taxon>
        <taxon>Vertebrata</taxon>
        <taxon>Euteleostomi</taxon>
        <taxon>Actinopterygii</taxon>
        <taxon>Neopterygii</taxon>
        <taxon>Teleostei</taxon>
        <taxon>Clupei</taxon>
        <taxon>Clupeiformes</taxon>
        <taxon>Denticipitoidei</taxon>
        <taxon>Denticipitidae</taxon>
        <taxon>Denticeps</taxon>
    </lineage>
</organism>
<keyword evidence="7 12" id="KW-0472">Membrane</keyword>
<evidence type="ECO:0000256" key="11">
    <source>
        <dbReference type="ARBA" id="ARBA00046947"/>
    </source>
</evidence>
<dbReference type="PRINTS" id="PR00259">
    <property type="entry name" value="TMFOUR"/>
</dbReference>
<keyword evidence="9" id="KW-0325">Glycoprotein</keyword>
<keyword evidence="8" id="KW-0564">Palmitate</keyword>
<dbReference type="AlphaFoldDB" id="A0A8C3ZSK0"/>
<dbReference type="FunFam" id="1.10.1450.10:FF:000005">
    <property type="entry name" value="Tetraspanin"/>
    <property type="match status" value="1"/>
</dbReference>
<evidence type="ECO:0000256" key="4">
    <source>
        <dbReference type="ARBA" id="ARBA00022692"/>
    </source>
</evidence>
<dbReference type="InterPro" id="IPR000301">
    <property type="entry name" value="Tetraspanin_animals"/>
</dbReference>
<comment type="subunit">
    <text evidence="11">Interacts with integrins ITGA3:ITGB1, ITGA5:ITGB1, ITGA3:ITGB1 and ITGA6:ITGB4 and with CD9 and CD181. Interacts (via the second extracellular domain) with integrin ITGAV:ITGB3. Interacts with ITGA3; this interaction modulates ITGA3 glycosylation pattern. Interacts with F11R. Interacts with RAC1 and CDC42; these interactions mediate physical association of RAC1 and CDC42 with integrin adhesion receptor complexes.</text>
</comment>
<feature type="transmembrane region" description="Helical" evidence="12">
    <location>
        <begin position="20"/>
        <end position="40"/>
    </location>
</feature>
<dbReference type="GO" id="GO:0016477">
    <property type="term" value="P:cell migration"/>
    <property type="evidence" value="ECO:0007669"/>
    <property type="project" value="TreeGrafter"/>
</dbReference>
<dbReference type="PANTHER" id="PTHR19282:SF487">
    <property type="entry name" value="CD151 ANTIGEN"/>
    <property type="match status" value="1"/>
</dbReference>
<evidence type="ECO:0000256" key="12">
    <source>
        <dbReference type="RuleBase" id="RU361218"/>
    </source>
</evidence>
<reference evidence="13" key="1">
    <citation type="submission" date="2025-05" db="UniProtKB">
        <authorList>
            <consortium name="Ensembl"/>
        </authorList>
    </citation>
    <scope>IDENTIFICATION</scope>
</reference>
<dbReference type="SUPFAM" id="SSF48652">
    <property type="entry name" value="Tetraspanin"/>
    <property type="match status" value="1"/>
</dbReference>
<comment type="subcellular location">
    <subcellularLocation>
        <location evidence="1">Cell membrane</location>
        <topology evidence="1">Multi-pass membrane protein</topology>
    </subcellularLocation>
    <subcellularLocation>
        <location evidence="12">Membrane</location>
        <topology evidence="12">Multi-pass membrane protein</topology>
    </subcellularLocation>
</comment>
<evidence type="ECO:0000313" key="14">
    <source>
        <dbReference type="Proteomes" id="UP000694580"/>
    </source>
</evidence>
<dbReference type="Ensembl" id="ENSDCDT00010029692.1">
    <property type="protein sequence ID" value="ENSDCDP00010024043.1"/>
    <property type="gene ID" value="ENSDCDG00010015205.1"/>
</dbReference>
<feature type="transmembrane region" description="Helical" evidence="12">
    <location>
        <begin position="90"/>
        <end position="114"/>
    </location>
</feature>
<dbReference type="PANTHER" id="PTHR19282">
    <property type="entry name" value="TETRASPANIN"/>
    <property type="match status" value="1"/>
</dbReference>
<evidence type="ECO:0000256" key="10">
    <source>
        <dbReference type="ARBA" id="ARBA00023288"/>
    </source>
</evidence>
<keyword evidence="3" id="KW-1003">Cell membrane</keyword>
<protein>
    <recommendedName>
        <fullName evidence="12">Tetraspanin</fullName>
    </recommendedName>
</protein>
<proteinExistence type="inferred from homology"/>
<dbReference type="Ensembl" id="ENSDCDT00010028324.1">
    <property type="protein sequence ID" value="ENSDCDP00010023390.1"/>
    <property type="gene ID" value="ENSDCDG00010014225.1"/>
</dbReference>
<evidence type="ECO:0000256" key="9">
    <source>
        <dbReference type="ARBA" id="ARBA00023180"/>
    </source>
</evidence>
<evidence type="ECO:0000256" key="3">
    <source>
        <dbReference type="ARBA" id="ARBA00022475"/>
    </source>
</evidence>
<evidence type="ECO:0000256" key="2">
    <source>
        <dbReference type="ARBA" id="ARBA00006840"/>
    </source>
</evidence>
<evidence type="ECO:0000256" key="5">
    <source>
        <dbReference type="ARBA" id="ARBA00022843"/>
    </source>
</evidence>
<evidence type="ECO:0000313" key="13">
    <source>
        <dbReference type="Ensembl" id="ENSDCDP00010024043.1"/>
    </source>
</evidence>
<dbReference type="GO" id="GO:0005886">
    <property type="term" value="C:plasma membrane"/>
    <property type="evidence" value="ECO:0007669"/>
    <property type="project" value="UniProtKB-SubCell"/>
</dbReference>
<dbReference type="GeneTree" id="ENSGT00940000157760"/>
<evidence type="ECO:0000256" key="6">
    <source>
        <dbReference type="ARBA" id="ARBA00022989"/>
    </source>
</evidence>
<accession>A0A8C3ZSK0</accession>
<dbReference type="CDD" id="cd03155">
    <property type="entry name" value="CD151_like_LEL"/>
    <property type="match status" value="1"/>
</dbReference>
<keyword evidence="10" id="KW-0449">Lipoprotein</keyword>
<feature type="transmembrane region" description="Helical" evidence="12">
    <location>
        <begin position="60"/>
        <end position="83"/>
    </location>
</feature>
<evidence type="ECO:0000256" key="7">
    <source>
        <dbReference type="ARBA" id="ARBA00023136"/>
    </source>
</evidence>
<gene>
    <name evidence="13" type="primary">CD151</name>
</gene>
<evidence type="ECO:0000256" key="8">
    <source>
        <dbReference type="ARBA" id="ARBA00023139"/>
    </source>
</evidence>
<keyword evidence="5" id="KW-0832">Ubl conjugation</keyword>
<dbReference type="PIRSF" id="PIRSF002419">
    <property type="entry name" value="Tetraspanin"/>
    <property type="match status" value="1"/>
</dbReference>